<evidence type="ECO:0000313" key="3">
    <source>
        <dbReference type="Proteomes" id="UP000070444"/>
    </source>
</evidence>
<feature type="transmembrane region" description="Helical" evidence="1">
    <location>
        <begin position="43"/>
        <end position="64"/>
    </location>
</feature>
<keyword evidence="3" id="KW-1185">Reference proteome</keyword>
<gene>
    <name evidence="2" type="ORF">CONCODRAFT_11673</name>
</gene>
<sequence length="195" mass="21905">QPPIEPSVPFKWRGSAEDAIFQASLATTKSQLKSLKTSIYKTFLINIAFPMVLSMVIITIICFASTAMQLVGIIILFFCLIFCTDLVMWLFKIISKINNAYLISNTEGVTGSSFQVLQVTNSRRVDSNTSANNIYLPPPIYQEARLYPPAYDFNKYQNQTRRSFNIIESLRFGNNNRGTVGVGITEPTPSYHSIV</sequence>
<accession>A0A137NUJ0</accession>
<feature type="transmembrane region" description="Helical" evidence="1">
    <location>
        <begin position="70"/>
        <end position="91"/>
    </location>
</feature>
<keyword evidence="1" id="KW-0812">Transmembrane</keyword>
<name>A0A137NUJ0_CONC2</name>
<feature type="non-terminal residue" evidence="2">
    <location>
        <position position="1"/>
    </location>
</feature>
<dbReference type="AlphaFoldDB" id="A0A137NUJ0"/>
<organism evidence="2 3">
    <name type="scientific">Conidiobolus coronatus (strain ATCC 28846 / CBS 209.66 / NRRL 28638)</name>
    <name type="common">Delacroixia coronata</name>
    <dbReference type="NCBI Taxonomy" id="796925"/>
    <lineage>
        <taxon>Eukaryota</taxon>
        <taxon>Fungi</taxon>
        <taxon>Fungi incertae sedis</taxon>
        <taxon>Zoopagomycota</taxon>
        <taxon>Entomophthoromycotina</taxon>
        <taxon>Entomophthoromycetes</taxon>
        <taxon>Entomophthorales</taxon>
        <taxon>Ancylistaceae</taxon>
        <taxon>Conidiobolus</taxon>
    </lineage>
</organism>
<proteinExistence type="predicted"/>
<dbReference type="Proteomes" id="UP000070444">
    <property type="component" value="Unassembled WGS sequence"/>
</dbReference>
<keyword evidence="1" id="KW-0472">Membrane</keyword>
<protein>
    <submittedName>
        <fullName evidence="2">Uncharacterized protein</fullName>
    </submittedName>
</protein>
<evidence type="ECO:0000256" key="1">
    <source>
        <dbReference type="SAM" id="Phobius"/>
    </source>
</evidence>
<dbReference type="EMBL" id="KQ964721">
    <property type="protein sequence ID" value="KXN66473.1"/>
    <property type="molecule type" value="Genomic_DNA"/>
</dbReference>
<keyword evidence="1" id="KW-1133">Transmembrane helix</keyword>
<evidence type="ECO:0000313" key="2">
    <source>
        <dbReference type="EMBL" id="KXN66473.1"/>
    </source>
</evidence>
<reference evidence="2 3" key="1">
    <citation type="journal article" date="2015" name="Genome Biol. Evol.">
        <title>Phylogenomic analyses indicate that early fungi evolved digesting cell walls of algal ancestors of land plants.</title>
        <authorList>
            <person name="Chang Y."/>
            <person name="Wang S."/>
            <person name="Sekimoto S."/>
            <person name="Aerts A.L."/>
            <person name="Choi C."/>
            <person name="Clum A."/>
            <person name="LaButti K.M."/>
            <person name="Lindquist E.A."/>
            <person name="Yee Ngan C."/>
            <person name="Ohm R.A."/>
            <person name="Salamov A.A."/>
            <person name="Grigoriev I.V."/>
            <person name="Spatafora J.W."/>
            <person name="Berbee M.L."/>
        </authorList>
    </citation>
    <scope>NUCLEOTIDE SEQUENCE [LARGE SCALE GENOMIC DNA]</scope>
    <source>
        <strain evidence="2 3">NRRL 28638</strain>
    </source>
</reference>